<feature type="compositionally biased region" description="Polar residues" evidence="5">
    <location>
        <begin position="14"/>
        <end position="23"/>
    </location>
</feature>
<name>A0A1B9G6U2_9TREE</name>
<evidence type="ECO:0000256" key="1">
    <source>
        <dbReference type="ARBA" id="ARBA00022603"/>
    </source>
</evidence>
<gene>
    <name evidence="6" type="ORF">I302_04387</name>
    <name evidence="7" type="ORF">I302_101010</name>
</gene>
<comment type="subcellular location">
    <subcellularLocation>
        <location evidence="4">Nucleus</location>
        <location evidence="4">Nucleolus</location>
    </subcellularLocation>
</comment>
<reference evidence="7" key="2">
    <citation type="submission" date="2013-07" db="EMBL/GenBank/DDBJ databases">
        <authorList>
            <consortium name="The Broad Institute Genome Sequencing Platform"/>
            <person name="Cuomo C."/>
            <person name="Litvintseva A."/>
            <person name="Chen Y."/>
            <person name="Heitman J."/>
            <person name="Sun S."/>
            <person name="Springer D."/>
            <person name="Dromer F."/>
            <person name="Young S.K."/>
            <person name="Zeng Q."/>
            <person name="Gargeya S."/>
            <person name="Fitzgerald M."/>
            <person name="Abouelleil A."/>
            <person name="Alvarado L."/>
            <person name="Berlin A.M."/>
            <person name="Chapman S.B."/>
            <person name="Dewar J."/>
            <person name="Goldberg J."/>
            <person name="Griggs A."/>
            <person name="Gujja S."/>
            <person name="Hansen M."/>
            <person name="Howarth C."/>
            <person name="Imamovic A."/>
            <person name="Larimer J."/>
            <person name="McCowan C."/>
            <person name="Murphy C."/>
            <person name="Pearson M."/>
            <person name="Priest M."/>
            <person name="Roberts A."/>
            <person name="Saif S."/>
            <person name="Shea T."/>
            <person name="Sykes S."/>
            <person name="Wortman J."/>
            <person name="Nusbaum C."/>
            <person name="Birren B."/>
        </authorList>
    </citation>
    <scope>NUCLEOTIDE SEQUENCE</scope>
    <source>
        <strain evidence="7">CBS 10118</strain>
    </source>
</reference>
<feature type="compositionally biased region" description="Basic residues" evidence="5">
    <location>
        <begin position="1"/>
        <end position="10"/>
    </location>
</feature>
<dbReference type="HAMAP" id="MF_03044">
    <property type="entry name" value="BMT2"/>
    <property type="match status" value="1"/>
</dbReference>
<sequence length="323" mass="36358">MGPKSRRIKKLPISSFTPDTNVHSSAAQSLPSSDSKSISRHGRVRSANRPVVSRKITQSTITHFHTLLKKQSSLKQSLASTIENQRNDERVQAIQTELDSVEREMTALGGLNAYQIASTLGQSKERGGDSSKVLVRWLDELGIKQEMVAQSSKLRMLEIGALMPDNYASCSKWIDNHPIDLHSQHPDILEQDFLQRPLPAREQDAFDVVSCSLVLNFVSSPADRGKMLSLIHKQLKDLPNSFLFLVLPLPCLANSRYLSLSTFQDLMRIIGFTLEREQWKPGGKVGYWLWRKSAGELEGRDRWVRKTVVKDGPKMNNFAVVLP</sequence>
<evidence type="ECO:0000313" key="7">
    <source>
        <dbReference type="EMBL" id="WVW79047.1"/>
    </source>
</evidence>
<dbReference type="InterPro" id="IPR021867">
    <property type="entry name" value="Bmt2/SAMTOR"/>
</dbReference>
<dbReference type="PANTHER" id="PTHR21008">
    <property type="entry name" value="S-ADENOSYLMETHIONINE SENSOR UPSTREAM OF MTORC1-RELATED"/>
    <property type="match status" value="1"/>
</dbReference>
<evidence type="ECO:0000313" key="8">
    <source>
        <dbReference type="Proteomes" id="UP000092730"/>
    </source>
</evidence>
<dbReference type="OrthoDB" id="5954793at2759"/>
<dbReference type="Pfam" id="PF11968">
    <property type="entry name" value="Bmt2"/>
    <property type="match status" value="1"/>
</dbReference>
<comment type="similarity">
    <text evidence="4">Belongs to the BMT2 family.</text>
</comment>
<dbReference type="EMBL" id="CP144541">
    <property type="protein sequence ID" value="WVW79047.1"/>
    <property type="molecule type" value="Genomic_DNA"/>
</dbReference>
<keyword evidence="3 4" id="KW-0949">S-adenosyl-L-methionine</keyword>
<keyword evidence="2 4" id="KW-0808">Transferase</keyword>
<reference evidence="6" key="1">
    <citation type="submission" date="2013-07" db="EMBL/GenBank/DDBJ databases">
        <title>The Genome Sequence of Cryptococcus bestiolae CBS10118.</title>
        <authorList>
            <consortium name="The Broad Institute Genome Sequencing Platform"/>
            <person name="Cuomo C."/>
            <person name="Litvintseva A."/>
            <person name="Chen Y."/>
            <person name="Heitman J."/>
            <person name="Sun S."/>
            <person name="Springer D."/>
            <person name="Dromer F."/>
            <person name="Young S.K."/>
            <person name="Zeng Q."/>
            <person name="Gargeya S."/>
            <person name="Fitzgerald M."/>
            <person name="Abouelleil A."/>
            <person name="Alvarado L."/>
            <person name="Berlin A.M."/>
            <person name="Chapman S.B."/>
            <person name="Dewar J."/>
            <person name="Goldberg J."/>
            <person name="Griggs A."/>
            <person name="Gujja S."/>
            <person name="Hansen M."/>
            <person name="Howarth C."/>
            <person name="Imamovic A."/>
            <person name="Larimer J."/>
            <person name="McCowan C."/>
            <person name="Murphy C."/>
            <person name="Pearson M."/>
            <person name="Priest M."/>
            <person name="Roberts A."/>
            <person name="Saif S."/>
            <person name="Shea T."/>
            <person name="Sykes S."/>
            <person name="Wortman J."/>
            <person name="Nusbaum C."/>
            <person name="Birren B."/>
        </authorList>
    </citation>
    <scope>NUCLEOTIDE SEQUENCE [LARGE SCALE GENOMIC DNA]</scope>
    <source>
        <strain evidence="6">CBS 10118</strain>
    </source>
</reference>
<comment type="function">
    <text evidence="4">S-adenosyl-L-methionine-dependent methyltransferase that specifically methylates the N(1) position of an adenine present in helix 65 in 25S rRNA.</text>
</comment>
<evidence type="ECO:0000256" key="5">
    <source>
        <dbReference type="SAM" id="MobiDB-lite"/>
    </source>
</evidence>
<evidence type="ECO:0000256" key="4">
    <source>
        <dbReference type="HAMAP-Rule" id="MF_03044"/>
    </source>
</evidence>
<dbReference type="KEGG" id="kbi:30208786"/>
<dbReference type="STRING" id="1296100.A0A1B9G6U2"/>
<evidence type="ECO:0000256" key="3">
    <source>
        <dbReference type="ARBA" id="ARBA00022691"/>
    </source>
</evidence>
<dbReference type="GO" id="GO:0016433">
    <property type="term" value="F:rRNA (adenine) methyltransferase activity"/>
    <property type="evidence" value="ECO:0007669"/>
    <property type="project" value="UniProtKB-UniRule"/>
</dbReference>
<accession>A0A1B9G6U2</accession>
<dbReference type="EMBL" id="KI894020">
    <property type="protein sequence ID" value="OCF26700.1"/>
    <property type="molecule type" value="Genomic_DNA"/>
</dbReference>
<dbReference type="InterPro" id="IPR029063">
    <property type="entry name" value="SAM-dependent_MTases_sf"/>
</dbReference>
<feature type="region of interest" description="Disordered" evidence="5">
    <location>
        <begin position="1"/>
        <end position="51"/>
    </location>
</feature>
<dbReference type="GO" id="GO:0005730">
    <property type="term" value="C:nucleolus"/>
    <property type="evidence" value="ECO:0007669"/>
    <property type="project" value="UniProtKB-SubCell"/>
</dbReference>
<dbReference type="SUPFAM" id="SSF53335">
    <property type="entry name" value="S-adenosyl-L-methionine-dependent methyltransferases"/>
    <property type="match status" value="1"/>
</dbReference>
<proteinExistence type="inferred from homology"/>
<dbReference type="VEuPathDB" id="FungiDB:I302_04387"/>
<dbReference type="RefSeq" id="XP_019047770.1">
    <property type="nucleotide sequence ID" value="XM_019191022.1"/>
</dbReference>
<evidence type="ECO:0000256" key="2">
    <source>
        <dbReference type="ARBA" id="ARBA00022679"/>
    </source>
</evidence>
<reference evidence="7" key="4">
    <citation type="submission" date="2024-02" db="EMBL/GenBank/DDBJ databases">
        <title>Comparative genomics of Cryptococcus and Kwoniella reveals pathogenesis evolution and contrasting modes of karyotype evolution via chromosome fusion or intercentromeric recombination.</title>
        <authorList>
            <person name="Coelho M.A."/>
            <person name="David-Palma M."/>
            <person name="Shea T."/>
            <person name="Bowers K."/>
            <person name="McGinley-Smith S."/>
            <person name="Mohammad A.W."/>
            <person name="Gnirke A."/>
            <person name="Yurkov A.M."/>
            <person name="Nowrousian M."/>
            <person name="Sun S."/>
            <person name="Cuomo C.A."/>
            <person name="Heitman J."/>
        </authorList>
    </citation>
    <scope>NUCLEOTIDE SEQUENCE</scope>
    <source>
        <strain evidence="7">CBS 10118</strain>
    </source>
</reference>
<evidence type="ECO:0000313" key="6">
    <source>
        <dbReference type="EMBL" id="OCF26700.1"/>
    </source>
</evidence>
<reference evidence="6" key="3">
    <citation type="submission" date="2014-01" db="EMBL/GenBank/DDBJ databases">
        <title>Evolution of pathogenesis and genome organization in the Tremellales.</title>
        <authorList>
            <person name="Cuomo C."/>
            <person name="Litvintseva A."/>
            <person name="Heitman J."/>
            <person name="Chen Y."/>
            <person name="Sun S."/>
            <person name="Springer D."/>
            <person name="Dromer F."/>
            <person name="Young S."/>
            <person name="Zeng Q."/>
            <person name="Chapman S."/>
            <person name="Gujja S."/>
            <person name="Saif S."/>
            <person name="Birren B."/>
        </authorList>
    </citation>
    <scope>NUCLEOTIDE SEQUENCE</scope>
    <source>
        <strain evidence="6">CBS 10118</strain>
    </source>
</reference>
<keyword evidence="4" id="KW-0539">Nucleus</keyword>
<dbReference type="PANTHER" id="PTHR21008:SF1">
    <property type="entry name" value="25S RRNA (ADENINE(2142)-N(1))-METHYLTRANSFERASE"/>
    <property type="match status" value="1"/>
</dbReference>
<organism evidence="6">
    <name type="scientific">Kwoniella bestiolae CBS 10118</name>
    <dbReference type="NCBI Taxonomy" id="1296100"/>
    <lineage>
        <taxon>Eukaryota</taxon>
        <taxon>Fungi</taxon>
        <taxon>Dikarya</taxon>
        <taxon>Basidiomycota</taxon>
        <taxon>Agaricomycotina</taxon>
        <taxon>Tremellomycetes</taxon>
        <taxon>Tremellales</taxon>
        <taxon>Cryptococcaceae</taxon>
        <taxon>Kwoniella</taxon>
    </lineage>
</organism>
<dbReference type="Gene3D" id="3.40.50.150">
    <property type="entry name" value="Vaccinia Virus protein VP39"/>
    <property type="match status" value="1"/>
</dbReference>
<feature type="binding site" evidence="4">
    <location>
        <position position="160"/>
    </location>
    <ligand>
        <name>S-adenosyl-L-methionine</name>
        <dbReference type="ChEBI" id="CHEBI:59789"/>
    </ligand>
</feature>
<dbReference type="GeneID" id="30208786"/>
<feature type="compositionally biased region" description="Low complexity" evidence="5">
    <location>
        <begin position="24"/>
        <end position="36"/>
    </location>
</feature>
<dbReference type="AlphaFoldDB" id="A0A1B9G6U2"/>
<protein>
    <recommendedName>
        <fullName evidence="4">25S rRNA adenine-N(1) methyltransferase</fullName>
        <ecNumber evidence="4">2.1.1.-</ecNumber>
    </recommendedName>
</protein>
<feature type="binding site" evidence="4">
    <location>
        <position position="180"/>
    </location>
    <ligand>
        <name>S-adenosyl-L-methionine</name>
        <dbReference type="ChEBI" id="CHEBI:59789"/>
    </ligand>
</feature>
<dbReference type="Proteomes" id="UP000092730">
    <property type="component" value="Chromosome 1"/>
</dbReference>
<keyword evidence="8" id="KW-1185">Reference proteome</keyword>
<dbReference type="EC" id="2.1.1.-" evidence="4"/>
<keyword evidence="1 4" id="KW-0489">Methyltransferase</keyword>